<gene>
    <name evidence="8" type="ORF">K493DRAFT_317913</name>
</gene>
<evidence type="ECO:0000256" key="1">
    <source>
        <dbReference type="ARBA" id="ARBA00004651"/>
    </source>
</evidence>
<dbReference type="InterPro" id="IPR052053">
    <property type="entry name" value="IM_YidH-like"/>
</dbReference>
<comment type="caution">
    <text evidence="8">The sequence shown here is derived from an EMBL/GenBank/DDBJ whole genome shotgun (WGS) entry which is preliminary data.</text>
</comment>
<sequence length="151" mass="16939">MSAVPSAEANETTPLVRRSLPYVGWESLILENRGSTARDHLGNERTYLAWFRTSFTLFGLCCASLQHFDPDGFSTGPGKTHQYRVEIGVTMAVLTFVCIVVPLIKYLSTQHKLAYARNPMRPSRSLSTIFVSISVFAVLMTLMTIELEEFD</sequence>
<evidence type="ECO:0000313" key="8">
    <source>
        <dbReference type="EMBL" id="ORX90533.1"/>
    </source>
</evidence>
<evidence type="ECO:0000256" key="2">
    <source>
        <dbReference type="ARBA" id="ARBA00022475"/>
    </source>
</evidence>
<dbReference type="InParanoid" id="A0A1Y1XXR2"/>
<protein>
    <recommendedName>
        <fullName evidence="7">DUF202 domain-containing protein</fullName>
    </recommendedName>
</protein>
<name>A0A1Y1XXR2_9FUNG</name>
<evidence type="ECO:0000259" key="7">
    <source>
        <dbReference type="Pfam" id="PF02656"/>
    </source>
</evidence>
<feature type="transmembrane region" description="Helical" evidence="6">
    <location>
        <begin position="87"/>
        <end position="104"/>
    </location>
</feature>
<dbReference type="InterPro" id="IPR003807">
    <property type="entry name" value="DUF202"/>
</dbReference>
<evidence type="ECO:0000313" key="9">
    <source>
        <dbReference type="Proteomes" id="UP000193498"/>
    </source>
</evidence>
<dbReference type="PANTHER" id="PTHR34187">
    <property type="entry name" value="FGR18P"/>
    <property type="match status" value="1"/>
</dbReference>
<organism evidence="8 9">
    <name type="scientific">Basidiobolus meristosporus CBS 931.73</name>
    <dbReference type="NCBI Taxonomy" id="1314790"/>
    <lineage>
        <taxon>Eukaryota</taxon>
        <taxon>Fungi</taxon>
        <taxon>Fungi incertae sedis</taxon>
        <taxon>Zoopagomycota</taxon>
        <taxon>Entomophthoromycotina</taxon>
        <taxon>Basidiobolomycetes</taxon>
        <taxon>Basidiobolales</taxon>
        <taxon>Basidiobolaceae</taxon>
        <taxon>Basidiobolus</taxon>
    </lineage>
</organism>
<dbReference type="OrthoDB" id="199599at2759"/>
<dbReference type="Proteomes" id="UP000193498">
    <property type="component" value="Unassembled WGS sequence"/>
</dbReference>
<feature type="domain" description="DUF202" evidence="7">
    <location>
        <begin position="38"/>
        <end position="111"/>
    </location>
</feature>
<dbReference type="GO" id="GO:0005886">
    <property type="term" value="C:plasma membrane"/>
    <property type="evidence" value="ECO:0007669"/>
    <property type="project" value="UniProtKB-SubCell"/>
</dbReference>
<accession>A0A1Y1XXR2</accession>
<keyword evidence="2" id="KW-1003">Cell membrane</keyword>
<evidence type="ECO:0000256" key="6">
    <source>
        <dbReference type="SAM" id="Phobius"/>
    </source>
</evidence>
<evidence type="ECO:0000256" key="5">
    <source>
        <dbReference type="ARBA" id="ARBA00023136"/>
    </source>
</evidence>
<reference evidence="8 9" key="1">
    <citation type="submission" date="2016-07" db="EMBL/GenBank/DDBJ databases">
        <title>Pervasive Adenine N6-methylation of Active Genes in Fungi.</title>
        <authorList>
            <consortium name="DOE Joint Genome Institute"/>
            <person name="Mondo S.J."/>
            <person name="Dannebaum R.O."/>
            <person name="Kuo R.C."/>
            <person name="Labutti K."/>
            <person name="Haridas S."/>
            <person name="Kuo A."/>
            <person name="Salamov A."/>
            <person name="Ahrendt S.R."/>
            <person name="Lipzen A."/>
            <person name="Sullivan W."/>
            <person name="Andreopoulos W.B."/>
            <person name="Clum A."/>
            <person name="Lindquist E."/>
            <person name="Daum C."/>
            <person name="Ramamoorthy G.K."/>
            <person name="Gryganskyi A."/>
            <person name="Culley D."/>
            <person name="Magnuson J.K."/>
            <person name="James T.Y."/>
            <person name="O'Malley M.A."/>
            <person name="Stajich J.E."/>
            <person name="Spatafora J.W."/>
            <person name="Visel A."/>
            <person name="Grigoriev I.V."/>
        </authorList>
    </citation>
    <scope>NUCLEOTIDE SEQUENCE [LARGE SCALE GENOMIC DNA]</scope>
    <source>
        <strain evidence="8 9">CBS 931.73</strain>
    </source>
</reference>
<keyword evidence="9" id="KW-1185">Reference proteome</keyword>
<keyword evidence="3 6" id="KW-0812">Transmembrane</keyword>
<evidence type="ECO:0000256" key="4">
    <source>
        <dbReference type="ARBA" id="ARBA00022989"/>
    </source>
</evidence>
<dbReference type="AlphaFoldDB" id="A0A1Y1XXR2"/>
<keyword evidence="5 6" id="KW-0472">Membrane</keyword>
<dbReference type="PANTHER" id="PTHR34187:SF2">
    <property type="entry name" value="DUF202 DOMAIN-CONTAINING PROTEIN"/>
    <property type="match status" value="1"/>
</dbReference>
<evidence type="ECO:0000256" key="3">
    <source>
        <dbReference type="ARBA" id="ARBA00022692"/>
    </source>
</evidence>
<comment type="subcellular location">
    <subcellularLocation>
        <location evidence="1">Cell membrane</location>
        <topology evidence="1">Multi-pass membrane protein</topology>
    </subcellularLocation>
</comment>
<proteinExistence type="predicted"/>
<keyword evidence="4 6" id="KW-1133">Transmembrane helix</keyword>
<feature type="transmembrane region" description="Helical" evidence="6">
    <location>
        <begin position="47"/>
        <end position="67"/>
    </location>
</feature>
<feature type="transmembrane region" description="Helical" evidence="6">
    <location>
        <begin position="125"/>
        <end position="145"/>
    </location>
</feature>
<dbReference type="Pfam" id="PF02656">
    <property type="entry name" value="DUF202"/>
    <property type="match status" value="1"/>
</dbReference>
<dbReference type="EMBL" id="MCFE01000376">
    <property type="protein sequence ID" value="ORX90533.1"/>
    <property type="molecule type" value="Genomic_DNA"/>
</dbReference>